<evidence type="ECO:0000313" key="9">
    <source>
        <dbReference type="Proteomes" id="UP000235371"/>
    </source>
</evidence>
<feature type="domain" description="FAD-binding" evidence="7">
    <location>
        <begin position="7"/>
        <end position="366"/>
    </location>
</feature>
<dbReference type="AlphaFoldDB" id="A0A2J6TE15"/>
<keyword evidence="9" id="KW-1185">Reference proteome</keyword>
<evidence type="ECO:0000256" key="3">
    <source>
        <dbReference type="ARBA" id="ARBA00022827"/>
    </source>
</evidence>
<reference evidence="8 9" key="1">
    <citation type="submission" date="2016-04" db="EMBL/GenBank/DDBJ databases">
        <title>A degradative enzymes factory behind the ericoid mycorrhizal symbiosis.</title>
        <authorList>
            <consortium name="DOE Joint Genome Institute"/>
            <person name="Martino E."/>
            <person name="Morin E."/>
            <person name="Grelet G."/>
            <person name="Kuo A."/>
            <person name="Kohler A."/>
            <person name="Daghino S."/>
            <person name="Barry K."/>
            <person name="Choi C."/>
            <person name="Cichocki N."/>
            <person name="Clum A."/>
            <person name="Copeland A."/>
            <person name="Hainaut M."/>
            <person name="Haridas S."/>
            <person name="Labutti K."/>
            <person name="Lindquist E."/>
            <person name="Lipzen A."/>
            <person name="Khouja H.-R."/>
            <person name="Murat C."/>
            <person name="Ohm R."/>
            <person name="Olson A."/>
            <person name="Spatafora J."/>
            <person name="Veneault-Fourrey C."/>
            <person name="Henrissat B."/>
            <person name="Grigoriev I."/>
            <person name="Martin F."/>
            <person name="Perotto S."/>
        </authorList>
    </citation>
    <scope>NUCLEOTIDE SEQUENCE [LARGE SCALE GENOMIC DNA]</scope>
    <source>
        <strain evidence="8 9">E</strain>
    </source>
</reference>
<keyword evidence="3" id="KW-0274">FAD</keyword>
<name>A0A2J6TE15_9HELO</name>
<keyword evidence="4" id="KW-0560">Oxidoreductase</keyword>
<protein>
    <submittedName>
        <fullName evidence="8">FAD binding monooxygenase</fullName>
    </submittedName>
</protein>
<keyword evidence="2" id="KW-0285">Flavoprotein</keyword>
<dbReference type="Pfam" id="PF01494">
    <property type="entry name" value="FAD_binding_3"/>
    <property type="match status" value="1"/>
</dbReference>
<dbReference type="PANTHER" id="PTHR13789:SF309">
    <property type="entry name" value="PUTATIVE (AFU_ORTHOLOGUE AFUA_6G14510)-RELATED"/>
    <property type="match status" value="1"/>
</dbReference>
<keyword evidence="6" id="KW-0472">Membrane</keyword>
<dbReference type="GeneID" id="36592809"/>
<dbReference type="GO" id="GO:0004497">
    <property type="term" value="F:monooxygenase activity"/>
    <property type="evidence" value="ECO:0007669"/>
    <property type="project" value="UniProtKB-KW"/>
</dbReference>
<keyword evidence="6" id="KW-0812">Transmembrane</keyword>
<keyword evidence="5 8" id="KW-0503">Monooxygenase</keyword>
<dbReference type="InterPro" id="IPR002938">
    <property type="entry name" value="FAD-bd"/>
</dbReference>
<dbReference type="GO" id="GO:0071949">
    <property type="term" value="F:FAD binding"/>
    <property type="evidence" value="ECO:0007669"/>
    <property type="project" value="InterPro"/>
</dbReference>
<dbReference type="OrthoDB" id="2431938at2759"/>
<dbReference type="InParanoid" id="A0A2J6TE15"/>
<sequence>MTNKPQYQVVIVGAGIGGLTLASICRRLSLSYTILERLPSLTPAGAAISLSPQALSVLDQLGLYSALKAVAQPMTRIRVSQNGKLWNELDWTICEKIYGYPVVTVERAKLMQILYAAAGKEKVQLGCAVQDVVEDAENESVSVHLADGRILSASIVVGADGIRSAVRRTLARETGNANAGNTIKFTKRVHMSGWSHPLPGLGEKELGVANWLFYDDSVMMTFGGRDNRQWFIAIRECEEIPDKDRSVWVGVTPGMIKEVHGEKEHPFAKKTGKLGEIVDQAERVLATNIFAEYAYPPMAVSRVALVGDAAHSMSPWFGQGGTACIEDAAELGNTLYSIFSESQKVKEALQAYRSRREKRTQEIAKFSADFGRLYSAQLPYGLGGIVRGLLFGYVPSNIWLWWLKWLYGYQPILRGLDVSGSEVDK</sequence>
<dbReference type="Proteomes" id="UP000235371">
    <property type="component" value="Unassembled WGS sequence"/>
</dbReference>
<evidence type="ECO:0000256" key="4">
    <source>
        <dbReference type="ARBA" id="ARBA00023002"/>
    </source>
</evidence>
<gene>
    <name evidence="8" type="ORF">K444DRAFT_642386</name>
</gene>
<dbReference type="Gene3D" id="3.50.50.60">
    <property type="entry name" value="FAD/NAD(P)-binding domain"/>
    <property type="match status" value="1"/>
</dbReference>
<dbReference type="InterPro" id="IPR050493">
    <property type="entry name" value="FAD-dep_Monooxygenase_BioMet"/>
</dbReference>
<evidence type="ECO:0000259" key="7">
    <source>
        <dbReference type="Pfam" id="PF01494"/>
    </source>
</evidence>
<keyword evidence="6" id="KW-1133">Transmembrane helix</keyword>
<dbReference type="InterPro" id="IPR036188">
    <property type="entry name" value="FAD/NAD-bd_sf"/>
</dbReference>
<dbReference type="EMBL" id="KZ613786">
    <property type="protein sequence ID" value="PMD61275.1"/>
    <property type="molecule type" value="Genomic_DNA"/>
</dbReference>
<comment type="similarity">
    <text evidence="1">Belongs to the paxM FAD-dependent monooxygenase family.</text>
</comment>
<evidence type="ECO:0000256" key="1">
    <source>
        <dbReference type="ARBA" id="ARBA00007992"/>
    </source>
</evidence>
<accession>A0A2J6TE15</accession>
<evidence type="ECO:0000256" key="2">
    <source>
        <dbReference type="ARBA" id="ARBA00022630"/>
    </source>
</evidence>
<dbReference type="PANTHER" id="PTHR13789">
    <property type="entry name" value="MONOOXYGENASE"/>
    <property type="match status" value="1"/>
</dbReference>
<organism evidence="8 9">
    <name type="scientific">Hyaloscypha bicolor E</name>
    <dbReference type="NCBI Taxonomy" id="1095630"/>
    <lineage>
        <taxon>Eukaryota</taxon>
        <taxon>Fungi</taxon>
        <taxon>Dikarya</taxon>
        <taxon>Ascomycota</taxon>
        <taxon>Pezizomycotina</taxon>
        <taxon>Leotiomycetes</taxon>
        <taxon>Helotiales</taxon>
        <taxon>Hyaloscyphaceae</taxon>
        <taxon>Hyaloscypha</taxon>
        <taxon>Hyaloscypha bicolor</taxon>
    </lineage>
</organism>
<dbReference type="RefSeq" id="XP_024738179.1">
    <property type="nucleotide sequence ID" value="XM_024884732.1"/>
</dbReference>
<feature type="transmembrane region" description="Helical" evidence="6">
    <location>
        <begin position="6"/>
        <end position="25"/>
    </location>
</feature>
<evidence type="ECO:0000256" key="5">
    <source>
        <dbReference type="ARBA" id="ARBA00023033"/>
    </source>
</evidence>
<proteinExistence type="inferred from homology"/>
<dbReference type="STRING" id="1095630.A0A2J6TE15"/>
<evidence type="ECO:0000313" key="8">
    <source>
        <dbReference type="EMBL" id="PMD61275.1"/>
    </source>
</evidence>
<dbReference type="SUPFAM" id="SSF51905">
    <property type="entry name" value="FAD/NAD(P)-binding domain"/>
    <property type="match status" value="1"/>
</dbReference>
<evidence type="ECO:0000256" key="6">
    <source>
        <dbReference type="SAM" id="Phobius"/>
    </source>
</evidence>
<dbReference type="PRINTS" id="PR00420">
    <property type="entry name" value="RNGMNOXGNASE"/>
</dbReference>